<sequence>MSLGNTLFELLAEGLGLNPNHLKEIGCTEEGLGLNPNHLKEMGALKVLLYWAIATQNAHSQRRMASSRVYGPIKELLSEENPPKYRETTTAEYTSYLMAKGLDGTPALLNFRL</sequence>
<evidence type="ECO:0000313" key="2">
    <source>
        <dbReference type="Proteomes" id="UP000428333"/>
    </source>
</evidence>
<protein>
    <submittedName>
        <fullName evidence="1">Uncharacterized protein</fullName>
    </submittedName>
</protein>
<reference evidence="1 2" key="1">
    <citation type="journal article" date="2019" name="Genome Biol. Evol.">
        <title>The Rhododendron genome and chromosomal organization provide insight into shared whole-genome duplications across the heath family (Ericaceae).</title>
        <authorList>
            <person name="Soza V.L."/>
            <person name="Lindsley D."/>
            <person name="Waalkes A."/>
            <person name="Ramage E."/>
            <person name="Patwardhan R.P."/>
            <person name="Burton J.N."/>
            <person name="Adey A."/>
            <person name="Kumar A."/>
            <person name="Qiu R."/>
            <person name="Shendure J."/>
            <person name="Hall B."/>
        </authorList>
    </citation>
    <scope>NUCLEOTIDE SEQUENCE [LARGE SCALE GENOMIC DNA]</scope>
    <source>
        <strain evidence="1">RSF 1966-606</strain>
    </source>
</reference>
<name>A0A6A4KZV4_9ERIC</name>
<comment type="caution">
    <text evidence="1">The sequence shown here is derived from an EMBL/GenBank/DDBJ whole genome shotgun (WGS) entry which is preliminary data.</text>
</comment>
<dbReference type="SUPFAM" id="SSF51197">
    <property type="entry name" value="Clavaminate synthase-like"/>
    <property type="match status" value="1"/>
</dbReference>
<dbReference type="EMBL" id="QEFC01002317">
    <property type="protein sequence ID" value="KAE9453043.1"/>
    <property type="molecule type" value="Genomic_DNA"/>
</dbReference>
<dbReference type="OrthoDB" id="288590at2759"/>
<evidence type="ECO:0000313" key="1">
    <source>
        <dbReference type="EMBL" id="KAE9453043.1"/>
    </source>
</evidence>
<organism evidence="1 2">
    <name type="scientific">Rhododendron williamsianum</name>
    <dbReference type="NCBI Taxonomy" id="262921"/>
    <lineage>
        <taxon>Eukaryota</taxon>
        <taxon>Viridiplantae</taxon>
        <taxon>Streptophyta</taxon>
        <taxon>Embryophyta</taxon>
        <taxon>Tracheophyta</taxon>
        <taxon>Spermatophyta</taxon>
        <taxon>Magnoliopsida</taxon>
        <taxon>eudicotyledons</taxon>
        <taxon>Gunneridae</taxon>
        <taxon>Pentapetalae</taxon>
        <taxon>asterids</taxon>
        <taxon>Ericales</taxon>
        <taxon>Ericaceae</taxon>
        <taxon>Ericoideae</taxon>
        <taxon>Rhodoreae</taxon>
        <taxon>Rhododendron</taxon>
    </lineage>
</organism>
<dbReference type="AlphaFoldDB" id="A0A6A4KZV4"/>
<feature type="non-terminal residue" evidence="1">
    <location>
        <position position="1"/>
    </location>
</feature>
<gene>
    <name evidence="1" type="ORF">C3L33_15054</name>
</gene>
<proteinExistence type="predicted"/>
<keyword evidence="2" id="KW-1185">Reference proteome</keyword>
<accession>A0A6A4KZV4</accession>
<dbReference type="Proteomes" id="UP000428333">
    <property type="component" value="Linkage Group LG09"/>
</dbReference>